<organism evidence="2">
    <name type="scientific">Fusarium oxysporum f. sp. melonis 26406</name>
    <dbReference type="NCBI Taxonomy" id="1089452"/>
    <lineage>
        <taxon>Eukaryota</taxon>
        <taxon>Fungi</taxon>
        <taxon>Dikarya</taxon>
        <taxon>Ascomycota</taxon>
        <taxon>Pezizomycotina</taxon>
        <taxon>Sordariomycetes</taxon>
        <taxon>Hypocreomycetidae</taxon>
        <taxon>Hypocreales</taxon>
        <taxon>Nectriaceae</taxon>
        <taxon>Fusarium</taxon>
        <taxon>Fusarium oxysporum species complex</taxon>
    </lineage>
</organism>
<evidence type="ECO:0000256" key="1">
    <source>
        <dbReference type="SAM" id="MobiDB-lite"/>
    </source>
</evidence>
<feature type="compositionally biased region" description="Basic and acidic residues" evidence="1">
    <location>
        <begin position="1"/>
        <end position="15"/>
    </location>
</feature>
<dbReference type="EMBL" id="KI981083">
    <property type="protein sequence ID" value="EXK23296.1"/>
    <property type="molecule type" value="Genomic_DNA"/>
</dbReference>
<dbReference type="VEuPathDB" id="FungiDB:FOMG_19923"/>
<sequence>MGQRWRERMIAESRARVQSSQSATYNGKGRHMALAPTEW</sequence>
<protein>
    <submittedName>
        <fullName evidence="2">Uncharacterized protein</fullName>
    </submittedName>
</protein>
<reference evidence="2" key="1">
    <citation type="submission" date="2012-04" db="EMBL/GenBank/DDBJ databases">
        <title>The Genome Sequence of Fusarium oxysporum melonis.</title>
        <authorList>
            <consortium name="The Broad Institute Genome Sequencing Platform"/>
            <person name="Ma L.-J."/>
            <person name="Gale L.R."/>
            <person name="Schwartz D.C."/>
            <person name="Zhou S."/>
            <person name="Corby-Kistler H."/>
            <person name="Young S.K."/>
            <person name="Zeng Q."/>
            <person name="Gargeya S."/>
            <person name="Fitzgerald M."/>
            <person name="Haas B."/>
            <person name="Abouelleil A."/>
            <person name="Alvarado L."/>
            <person name="Arachchi H.M."/>
            <person name="Berlin A."/>
            <person name="Brown A."/>
            <person name="Chapman S.B."/>
            <person name="Chen Z."/>
            <person name="Dunbar C."/>
            <person name="Freedman E."/>
            <person name="Gearin G."/>
            <person name="Goldberg J."/>
            <person name="Griggs A."/>
            <person name="Gujja S."/>
            <person name="Heiman D."/>
            <person name="Howarth C."/>
            <person name="Larson L."/>
            <person name="Lui A."/>
            <person name="MacDonald P.J.P."/>
            <person name="Montmayeur A."/>
            <person name="Murphy C."/>
            <person name="Neiman D."/>
            <person name="Pearson M."/>
            <person name="Priest M."/>
            <person name="Roberts A."/>
            <person name="Saif S."/>
            <person name="Shea T."/>
            <person name="Shenoy N."/>
            <person name="Sisk P."/>
            <person name="Stolte C."/>
            <person name="Sykes S."/>
            <person name="Wortman J."/>
            <person name="Nusbaum C."/>
            <person name="Birren B."/>
        </authorList>
    </citation>
    <scope>NUCLEOTIDE SEQUENCE</scope>
    <source>
        <strain evidence="2">26406</strain>
    </source>
</reference>
<dbReference type="HOGENOM" id="CLU_3320103_0_0_1"/>
<name>W9ZQ79_FUSOX</name>
<feature type="region of interest" description="Disordered" evidence="1">
    <location>
        <begin position="1"/>
        <end position="39"/>
    </location>
</feature>
<dbReference type="AlphaFoldDB" id="W9ZQ79"/>
<proteinExistence type="predicted"/>
<gene>
    <name evidence="2" type="ORF">FOMG_19923</name>
</gene>
<dbReference type="Proteomes" id="UP000030703">
    <property type="component" value="Unassembled WGS sequence"/>
</dbReference>
<feature type="compositionally biased region" description="Polar residues" evidence="1">
    <location>
        <begin position="16"/>
        <end position="25"/>
    </location>
</feature>
<reference evidence="2" key="2">
    <citation type="submission" date="2014-02" db="EMBL/GenBank/DDBJ databases">
        <title>Annotation of the Genome Sequence of Fusarium oxysporum f. sp. melonis 26406.</title>
        <authorList>
            <consortium name="The Broad Institute Genomics Platform"/>
            <person name="Ma L.-J."/>
            <person name="Corby-Kistler H."/>
            <person name="Broz K."/>
            <person name="Gale L.R."/>
            <person name="Jonkers W."/>
            <person name="O'Donnell K."/>
            <person name="Ploetz R."/>
            <person name="Steinberg C."/>
            <person name="Schwartz D.C."/>
            <person name="VanEtten H."/>
            <person name="Zhou S."/>
            <person name="Young S.K."/>
            <person name="Zeng Q."/>
            <person name="Gargeya S."/>
            <person name="Fitzgerald M."/>
            <person name="Abouelleil A."/>
            <person name="Alvarado L."/>
            <person name="Chapman S.B."/>
            <person name="Gainer-Dewar J."/>
            <person name="Goldberg J."/>
            <person name="Griggs A."/>
            <person name="Gujja S."/>
            <person name="Hansen M."/>
            <person name="Howarth C."/>
            <person name="Imamovic A."/>
            <person name="Ireland A."/>
            <person name="Larimer J."/>
            <person name="McCowan C."/>
            <person name="Murphy C."/>
            <person name="Pearson M."/>
            <person name="Poon T.W."/>
            <person name="Priest M."/>
            <person name="Roberts A."/>
            <person name="Saif S."/>
            <person name="Shea T."/>
            <person name="Sykes S."/>
            <person name="Wortman J."/>
            <person name="Nusbaum C."/>
            <person name="Birren B."/>
        </authorList>
    </citation>
    <scope>NUCLEOTIDE SEQUENCE</scope>
    <source>
        <strain evidence="2">26406</strain>
    </source>
</reference>
<evidence type="ECO:0000313" key="2">
    <source>
        <dbReference type="EMBL" id="EXK23296.1"/>
    </source>
</evidence>
<accession>W9ZQ79</accession>